<feature type="compositionally biased region" description="Polar residues" evidence="1">
    <location>
        <begin position="53"/>
        <end position="70"/>
    </location>
</feature>
<organism evidence="2 3">
    <name type="scientific">Albula glossodonta</name>
    <name type="common">roundjaw bonefish</name>
    <dbReference type="NCBI Taxonomy" id="121402"/>
    <lineage>
        <taxon>Eukaryota</taxon>
        <taxon>Metazoa</taxon>
        <taxon>Chordata</taxon>
        <taxon>Craniata</taxon>
        <taxon>Vertebrata</taxon>
        <taxon>Euteleostomi</taxon>
        <taxon>Actinopterygii</taxon>
        <taxon>Neopterygii</taxon>
        <taxon>Teleostei</taxon>
        <taxon>Albuliformes</taxon>
        <taxon>Albulidae</taxon>
        <taxon>Albula</taxon>
    </lineage>
</organism>
<accession>A0A8T2PGM2</accession>
<sequence length="137" mass="14162">MPILDFLERKELKAAMTKGGYLSRTWALLSAAIILGCLNWGGITVLAADTHTAQTESTTMNTTPEDSFTDASTSAVSTLSSLPPTSSSQGNDTDIEPSNQGLSPGEAAGVAIGTIAGVAAIECLCYPRAEKLRADAL</sequence>
<reference evidence="2" key="1">
    <citation type="thesis" date="2021" institute="BYU ScholarsArchive" country="Provo, UT, USA">
        <title>Applications of and Algorithms for Genome Assembly and Genomic Analyses with an Emphasis on Marine Teleosts.</title>
        <authorList>
            <person name="Pickett B.D."/>
        </authorList>
    </citation>
    <scope>NUCLEOTIDE SEQUENCE</scope>
    <source>
        <strain evidence="2">HI-2016</strain>
    </source>
</reference>
<feature type="compositionally biased region" description="Polar residues" evidence="1">
    <location>
        <begin position="89"/>
        <end position="102"/>
    </location>
</feature>
<evidence type="ECO:0000313" key="2">
    <source>
        <dbReference type="EMBL" id="KAG9351654.1"/>
    </source>
</evidence>
<evidence type="ECO:0000313" key="3">
    <source>
        <dbReference type="Proteomes" id="UP000824540"/>
    </source>
</evidence>
<keyword evidence="3" id="KW-1185">Reference proteome</keyword>
<dbReference type="EMBL" id="JAFBMS010000006">
    <property type="protein sequence ID" value="KAG9351654.1"/>
    <property type="molecule type" value="Genomic_DNA"/>
</dbReference>
<dbReference type="AlphaFoldDB" id="A0A8T2PGM2"/>
<name>A0A8T2PGM2_9TELE</name>
<feature type="region of interest" description="Disordered" evidence="1">
    <location>
        <begin position="53"/>
        <end position="103"/>
    </location>
</feature>
<gene>
    <name evidence="2" type="ORF">JZ751_022905</name>
</gene>
<feature type="compositionally biased region" description="Low complexity" evidence="1">
    <location>
        <begin position="71"/>
        <end position="88"/>
    </location>
</feature>
<evidence type="ECO:0000256" key="1">
    <source>
        <dbReference type="SAM" id="MobiDB-lite"/>
    </source>
</evidence>
<proteinExistence type="predicted"/>
<comment type="caution">
    <text evidence="2">The sequence shown here is derived from an EMBL/GenBank/DDBJ whole genome shotgun (WGS) entry which is preliminary data.</text>
</comment>
<protein>
    <submittedName>
        <fullName evidence="2">Uncharacterized protein</fullName>
    </submittedName>
</protein>
<dbReference type="Proteomes" id="UP000824540">
    <property type="component" value="Unassembled WGS sequence"/>
</dbReference>